<keyword evidence="2" id="KW-1185">Reference proteome</keyword>
<dbReference type="Proteomes" id="UP001597112">
    <property type="component" value="Unassembled WGS sequence"/>
</dbReference>
<organism evidence="1 2">
    <name type="scientific">Ohtaekwangia kribbensis</name>
    <dbReference type="NCBI Taxonomy" id="688913"/>
    <lineage>
        <taxon>Bacteria</taxon>
        <taxon>Pseudomonadati</taxon>
        <taxon>Bacteroidota</taxon>
        <taxon>Cytophagia</taxon>
        <taxon>Cytophagales</taxon>
        <taxon>Fulvivirgaceae</taxon>
        <taxon>Ohtaekwangia</taxon>
    </lineage>
</organism>
<reference evidence="2" key="1">
    <citation type="journal article" date="2019" name="Int. J. Syst. Evol. Microbiol.">
        <title>The Global Catalogue of Microorganisms (GCM) 10K type strain sequencing project: providing services to taxonomists for standard genome sequencing and annotation.</title>
        <authorList>
            <consortium name="The Broad Institute Genomics Platform"/>
            <consortium name="The Broad Institute Genome Sequencing Center for Infectious Disease"/>
            <person name="Wu L."/>
            <person name="Ma J."/>
        </authorList>
    </citation>
    <scope>NUCLEOTIDE SEQUENCE [LARGE SCALE GENOMIC DNA]</scope>
    <source>
        <strain evidence="2">CCUG 58938</strain>
    </source>
</reference>
<proteinExistence type="predicted"/>
<dbReference type="EMBL" id="JBHTKA010000007">
    <property type="protein sequence ID" value="MFD1001155.1"/>
    <property type="molecule type" value="Genomic_DNA"/>
</dbReference>
<name>A0ABW3K4H6_9BACT</name>
<sequence length="125" mass="14345">MSVNTLEVRQFLCNAPWDAVEEAIHEQGLVFNTRSLVDIGFDPCDEIGSAVERAMQVCNYNGLRLNDHFKPIYVSDNDTHTVRKEWKLSRLAYMLVMLNGASDNPMAGRLQYEVLKVYMQKTDED</sequence>
<gene>
    <name evidence="1" type="ORF">ACFQ21_17640</name>
</gene>
<protein>
    <submittedName>
        <fullName evidence="1">Uncharacterized protein</fullName>
    </submittedName>
</protein>
<evidence type="ECO:0000313" key="2">
    <source>
        <dbReference type="Proteomes" id="UP001597112"/>
    </source>
</evidence>
<dbReference type="RefSeq" id="WP_377580602.1">
    <property type="nucleotide sequence ID" value="NZ_JBHTKA010000007.1"/>
</dbReference>
<comment type="caution">
    <text evidence="1">The sequence shown here is derived from an EMBL/GenBank/DDBJ whole genome shotgun (WGS) entry which is preliminary data.</text>
</comment>
<evidence type="ECO:0000313" key="1">
    <source>
        <dbReference type="EMBL" id="MFD1001155.1"/>
    </source>
</evidence>
<accession>A0ABW3K4H6</accession>